<dbReference type="InterPro" id="IPR017208">
    <property type="entry name" value="UCP037442_abhydr"/>
</dbReference>
<dbReference type="Proteomes" id="UP001254759">
    <property type="component" value="Unassembled WGS sequence"/>
</dbReference>
<dbReference type="GO" id="GO:0016787">
    <property type="term" value="F:hydrolase activity"/>
    <property type="evidence" value="ECO:0007669"/>
    <property type="project" value="UniProtKB-KW"/>
</dbReference>
<dbReference type="Pfam" id="PF12146">
    <property type="entry name" value="Hydrolase_4"/>
    <property type="match status" value="1"/>
</dbReference>
<keyword evidence="2" id="KW-0378">Hydrolase</keyword>
<dbReference type="PIRSF" id="PIRSF037442">
    <property type="entry name" value="UCP037442_abhydr"/>
    <property type="match status" value="1"/>
</dbReference>
<evidence type="ECO:0000313" key="2">
    <source>
        <dbReference type="EMBL" id="MDR6840341.1"/>
    </source>
</evidence>
<dbReference type="InterPro" id="IPR022742">
    <property type="entry name" value="Hydrolase_4"/>
</dbReference>
<accession>A0ABU1RNJ6</accession>
<dbReference type="InterPro" id="IPR029058">
    <property type="entry name" value="AB_hydrolase_fold"/>
</dbReference>
<dbReference type="RefSeq" id="WP_310090204.1">
    <property type="nucleotide sequence ID" value="NZ_JAVDTT010000001.1"/>
</dbReference>
<comment type="caution">
    <text evidence="2">The sequence shown here is derived from an EMBL/GenBank/DDBJ whole genome shotgun (WGS) entry which is preliminary data.</text>
</comment>
<proteinExistence type="predicted"/>
<dbReference type="EMBL" id="JAVDTT010000001">
    <property type="protein sequence ID" value="MDR6840341.1"/>
    <property type="molecule type" value="Genomic_DNA"/>
</dbReference>
<sequence>MSIQEIELPLSTDDGHRYNLIARIPAHPQASLLWLPALGVAARHYLPFADALAAKGVAVFLQEMRGNGSSNLRPSRQVDWGYRHILTLDIARSHAASVEHCDAKQRIIGGHSIGAQFAACYLGLNSGAFDRLWLVASGSPYWRTFPAPKRCVLPFAYQFVPWIADRRGVFHGRRLGFAGDEARSLMRDWANVGLSNRYAAAGMQANLEAALSMVPARTQAVLFKEDWLAPRRSMLALLEKMPSAAATLTLLDRTALGVRADHFAWMKQPQAVARALSDSVENNDA</sequence>
<evidence type="ECO:0000313" key="3">
    <source>
        <dbReference type="Proteomes" id="UP001254759"/>
    </source>
</evidence>
<protein>
    <submittedName>
        <fullName evidence="2">Alpha/beta hydrolase</fullName>
    </submittedName>
</protein>
<name>A0ABU1RNJ6_9GAMM</name>
<reference evidence="2 3" key="1">
    <citation type="submission" date="2023-07" db="EMBL/GenBank/DDBJ databases">
        <title>Sorghum-associated microbial communities from plants grown in Nebraska, USA.</title>
        <authorList>
            <person name="Schachtman D."/>
        </authorList>
    </citation>
    <scope>NUCLEOTIDE SEQUENCE [LARGE SCALE GENOMIC DNA]</scope>
    <source>
        <strain evidence="2 3">BE107</strain>
    </source>
</reference>
<evidence type="ECO:0000259" key="1">
    <source>
        <dbReference type="Pfam" id="PF12146"/>
    </source>
</evidence>
<dbReference type="Gene3D" id="3.40.50.1820">
    <property type="entry name" value="alpha/beta hydrolase"/>
    <property type="match status" value="1"/>
</dbReference>
<organism evidence="2 3">
    <name type="scientific">Pseudoxanthomonas sacheonensis</name>
    <dbReference type="NCBI Taxonomy" id="443615"/>
    <lineage>
        <taxon>Bacteria</taxon>
        <taxon>Pseudomonadati</taxon>
        <taxon>Pseudomonadota</taxon>
        <taxon>Gammaproteobacteria</taxon>
        <taxon>Lysobacterales</taxon>
        <taxon>Lysobacteraceae</taxon>
        <taxon>Pseudoxanthomonas</taxon>
    </lineage>
</organism>
<feature type="domain" description="Serine aminopeptidase S33" evidence="1">
    <location>
        <begin position="27"/>
        <end position="250"/>
    </location>
</feature>
<gene>
    <name evidence="2" type="ORF">J2W94_000605</name>
</gene>
<dbReference type="SUPFAM" id="SSF53474">
    <property type="entry name" value="alpha/beta-Hydrolases"/>
    <property type="match status" value="1"/>
</dbReference>
<keyword evidence="3" id="KW-1185">Reference proteome</keyword>